<reference evidence="9 10" key="1">
    <citation type="journal article" date="2014" name="Mol. Biol. Evol.">
        <title>Massive expansion of Ubiquitination-related gene families within the Chlamydiae.</title>
        <authorList>
            <person name="Domman D."/>
            <person name="Collingro A."/>
            <person name="Lagkouvardos I."/>
            <person name="Gehre L."/>
            <person name="Weinmaier T."/>
            <person name="Rattei T."/>
            <person name="Subtil A."/>
            <person name="Horn M."/>
        </authorList>
    </citation>
    <scope>NUCLEOTIDE SEQUENCE [LARGE SCALE GENOMIC DNA]</scope>
    <source>
        <strain evidence="9 10">EI2</strain>
    </source>
</reference>
<comment type="cofactor">
    <cofactor evidence="7">
        <name>Fe(2+)</name>
        <dbReference type="ChEBI" id="CHEBI:29033"/>
    </cofactor>
    <text evidence="7">Binds 1 Fe(2+) ion per subunit.</text>
</comment>
<feature type="binding site" evidence="7">
    <location>
        <begin position="135"/>
        <end position="139"/>
    </location>
    <ligand>
        <name>substrate</name>
    </ligand>
</feature>
<sequence>MLVLGIESTCDETACAIVRHGKDILSNIVASQIDLHKEYGGVVPELACRRHIDLIIPVIDQALNQAKLTLEQIDLIAVANGPGLIGALLIGLNTAKALALALRKPFIGINHVEAHLYAAIMSHPQDVQFPCLGVVLSGGHTALVLIKQIGQYELIGQTVDDAVGEAFDKVAKMLNLPYPGGPEIENLARHGRSVKFNFKAGQVKGRPLDFSFSGLKTAVLYAIKDPKALKETVLLSSEMTQDIAASFQEAACSDIVKKSLLAAKQHGVNTLLFGGGVTNNCYLRKLFSVANSNLNYIWPSAGLSLDNAAMIAGLGYYRYQLQNKSDSMDLEPLTRTPLQSVKE</sequence>
<dbReference type="GO" id="GO:0005506">
    <property type="term" value="F:iron ion binding"/>
    <property type="evidence" value="ECO:0007669"/>
    <property type="project" value="UniProtKB-UniRule"/>
</dbReference>
<dbReference type="PRINTS" id="PR00789">
    <property type="entry name" value="OSIALOPTASE"/>
</dbReference>
<dbReference type="RefSeq" id="WP_039357855.1">
    <property type="nucleotide sequence ID" value="NZ_JSAN01000060.1"/>
</dbReference>
<dbReference type="Proteomes" id="UP000031465">
    <property type="component" value="Unassembled WGS sequence"/>
</dbReference>
<comment type="subcellular location">
    <subcellularLocation>
        <location evidence="7">Cytoplasm</location>
    </subcellularLocation>
</comment>
<dbReference type="Gene3D" id="3.30.420.40">
    <property type="match status" value="2"/>
</dbReference>
<evidence type="ECO:0000256" key="1">
    <source>
        <dbReference type="ARBA" id="ARBA00022679"/>
    </source>
</evidence>
<proteinExistence type="inferred from homology"/>
<dbReference type="Pfam" id="PF00814">
    <property type="entry name" value="TsaD"/>
    <property type="match status" value="1"/>
</dbReference>
<evidence type="ECO:0000256" key="5">
    <source>
        <dbReference type="ARBA" id="ARBA00023315"/>
    </source>
</evidence>
<feature type="binding site" evidence="7">
    <location>
        <position position="185"/>
    </location>
    <ligand>
        <name>substrate</name>
    </ligand>
</feature>
<dbReference type="CDD" id="cd24133">
    <property type="entry name" value="ASKHA_NBD_TsaD_bac"/>
    <property type="match status" value="1"/>
</dbReference>
<dbReference type="InterPro" id="IPR022450">
    <property type="entry name" value="TsaD"/>
</dbReference>
<dbReference type="InterPro" id="IPR043129">
    <property type="entry name" value="ATPase_NBD"/>
</dbReference>
<gene>
    <name evidence="9" type="primary">gcp</name>
    <name evidence="7" type="synonym">tsaD</name>
    <name evidence="9" type="ORF">DB44_CN00130</name>
</gene>
<comment type="similarity">
    <text evidence="7">Belongs to the KAE1 / TsaD family.</text>
</comment>
<dbReference type="GO" id="GO:0002949">
    <property type="term" value="P:tRNA threonylcarbamoyladenosine modification"/>
    <property type="evidence" value="ECO:0007669"/>
    <property type="project" value="UniProtKB-UniRule"/>
</dbReference>
<dbReference type="GO" id="GO:0005737">
    <property type="term" value="C:cytoplasm"/>
    <property type="evidence" value="ECO:0007669"/>
    <property type="project" value="UniProtKB-SubCell"/>
</dbReference>
<name>A0A0C1JYE6_9BACT</name>
<organism evidence="9 10">
    <name type="scientific">Candidatus Protochlamydia amoebophila</name>
    <dbReference type="NCBI Taxonomy" id="362787"/>
    <lineage>
        <taxon>Bacteria</taxon>
        <taxon>Pseudomonadati</taxon>
        <taxon>Chlamydiota</taxon>
        <taxon>Chlamydiia</taxon>
        <taxon>Parachlamydiales</taxon>
        <taxon>Parachlamydiaceae</taxon>
        <taxon>Candidatus Protochlamydia</taxon>
    </lineage>
</organism>
<dbReference type="NCBIfam" id="TIGR00329">
    <property type="entry name" value="gcp_kae1"/>
    <property type="match status" value="1"/>
</dbReference>
<dbReference type="AlphaFoldDB" id="A0A0C1JYE6"/>
<evidence type="ECO:0000313" key="10">
    <source>
        <dbReference type="Proteomes" id="UP000031465"/>
    </source>
</evidence>
<keyword evidence="7" id="KW-0963">Cytoplasm</keyword>
<accession>A0A0C1JYE6</accession>
<protein>
    <recommendedName>
        <fullName evidence="7">tRNA N6-adenosine threonylcarbamoyltransferase</fullName>
        <ecNumber evidence="7">2.3.1.234</ecNumber>
    </recommendedName>
    <alternativeName>
        <fullName evidence="7">N6-L-threonylcarbamoyladenine synthase</fullName>
        <shortName evidence="7">t(6)A synthase</shortName>
    </alternativeName>
    <alternativeName>
        <fullName evidence="7">t(6)A37 threonylcarbamoyladenosine biosynthesis protein TsaD</fullName>
    </alternativeName>
    <alternativeName>
        <fullName evidence="7">tRNA threonylcarbamoyladenosine biosynthesis protein TsaD</fullName>
    </alternativeName>
</protein>
<evidence type="ECO:0000256" key="4">
    <source>
        <dbReference type="ARBA" id="ARBA00023004"/>
    </source>
</evidence>
<keyword evidence="2 7" id="KW-0819">tRNA processing</keyword>
<dbReference type="NCBIfam" id="TIGR03723">
    <property type="entry name" value="T6A_TsaD_YgjD"/>
    <property type="match status" value="1"/>
</dbReference>
<dbReference type="InterPro" id="IPR000905">
    <property type="entry name" value="Gcp-like_dom"/>
</dbReference>
<evidence type="ECO:0000313" key="9">
    <source>
        <dbReference type="EMBL" id="KIC72207.1"/>
    </source>
</evidence>
<keyword evidence="1 7" id="KW-0808">Transferase</keyword>
<dbReference type="PANTHER" id="PTHR11735:SF6">
    <property type="entry name" value="TRNA N6-ADENOSINE THREONYLCARBAMOYLTRANSFERASE, MITOCHONDRIAL"/>
    <property type="match status" value="1"/>
</dbReference>
<evidence type="ECO:0000259" key="8">
    <source>
        <dbReference type="Pfam" id="PF00814"/>
    </source>
</evidence>
<feature type="binding site" evidence="7">
    <location>
        <position position="111"/>
    </location>
    <ligand>
        <name>Fe cation</name>
        <dbReference type="ChEBI" id="CHEBI:24875"/>
    </ligand>
</feature>
<feature type="domain" description="Gcp-like" evidence="8">
    <location>
        <begin position="24"/>
        <end position="312"/>
    </location>
</feature>
<evidence type="ECO:0000256" key="7">
    <source>
        <dbReference type="HAMAP-Rule" id="MF_01445"/>
    </source>
</evidence>
<keyword evidence="3 7" id="KW-0479">Metal-binding</keyword>
<dbReference type="EC" id="2.3.1.234" evidence="7"/>
<feature type="binding site" evidence="7">
    <location>
        <position position="115"/>
    </location>
    <ligand>
        <name>Fe cation</name>
        <dbReference type="ChEBI" id="CHEBI:24875"/>
    </ligand>
</feature>
<dbReference type="SUPFAM" id="SSF53067">
    <property type="entry name" value="Actin-like ATPase domain"/>
    <property type="match status" value="2"/>
</dbReference>
<feature type="binding site" evidence="7">
    <location>
        <position position="181"/>
    </location>
    <ligand>
        <name>substrate</name>
    </ligand>
</feature>
<dbReference type="InterPro" id="IPR017860">
    <property type="entry name" value="Peptidase_M22_CS"/>
</dbReference>
<dbReference type="FunFam" id="3.30.420.40:FF:000012">
    <property type="entry name" value="tRNA N6-adenosine threonylcarbamoyltransferase"/>
    <property type="match status" value="1"/>
</dbReference>
<evidence type="ECO:0000256" key="2">
    <source>
        <dbReference type="ARBA" id="ARBA00022694"/>
    </source>
</evidence>
<dbReference type="HAMAP" id="MF_01445">
    <property type="entry name" value="TsaD"/>
    <property type="match status" value="1"/>
</dbReference>
<feature type="binding site" evidence="7">
    <location>
        <position position="168"/>
    </location>
    <ligand>
        <name>substrate</name>
    </ligand>
</feature>
<dbReference type="PROSITE" id="PS01016">
    <property type="entry name" value="GLYCOPROTEASE"/>
    <property type="match status" value="1"/>
</dbReference>
<comment type="function">
    <text evidence="7">Required for the formation of a threonylcarbamoyl group on adenosine at position 37 (t(6)A37) in tRNAs that read codons beginning with adenine. Is involved in the transfer of the threonylcarbamoyl moiety of threonylcarbamoyl-AMP (TC-AMP) to the N6 group of A37, together with TsaE and TsaB. TsaD likely plays a direct catalytic role in this reaction.</text>
</comment>
<evidence type="ECO:0000256" key="3">
    <source>
        <dbReference type="ARBA" id="ARBA00022723"/>
    </source>
</evidence>
<dbReference type="PATRIC" id="fig|362787.3.peg.910"/>
<evidence type="ECO:0000256" key="6">
    <source>
        <dbReference type="ARBA" id="ARBA00048117"/>
    </source>
</evidence>
<comment type="caution">
    <text evidence="9">The sequence shown here is derived from an EMBL/GenBank/DDBJ whole genome shotgun (WGS) entry which is preliminary data.</text>
</comment>
<feature type="binding site" evidence="7">
    <location>
        <position position="306"/>
    </location>
    <ligand>
        <name>Fe cation</name>
        <dbReference type="ChEBI" id="CHEBI:24875"/>
    </ligand>
</feature>
<dbReference type="EMBL" id="JSAN01000060">
    <property type="protein sequence ID" value="KIC72207.1"/>
    <property type="molecule type" value="Genomic_DNA"/>
</dbReference>
<dbReference type="PANTHER" id="PTHR11735">
    <property type="entry name" value="TRNA N6-ADENOSINE THREONYLCARBAMOYLTRANSFERASE"/>
    <property type="match status" value="1"/>
</dbReference>
<keyword evidence="5 7" id="KW-0012">Acyltransferase</keyword>
<keyword evidence="4 7" id="KW-0408">Iron</keyword>
<dbReference type="GO" id="GO:0061711">
    <property type="term" value="F:tRNA N(6)-L-threonylcarbamoyladenine synthase activity"/>
    <property type="evidence" value="ECO:0007669"/>
    <property type="project" value="UniProtKB-EC"/>
</dbReference>
<dbReference type="InterPro" id="IPR017861">
    <property type="entry name" value="KAE1/TsaD"/>
</dbReference>
<comment type="catalytic activity">
    <reaction evidence="6 7">
        <text>L-threonylcarbamoyladenylate + adenosine(37) in tRNA = N(6)-L-threonylcarbamoyladenosine(37) in tRNA + AMP + H(+)</text>
        <dbReference type="Rhea" id="RHEA:37059"/>
        <dbReference type="Rhea" id="RHEA-COMP:10162"/>
        <dbReference type="Rhea" id="RHEA-COMP:10163"/>
        <dbReference type="ChEBI" id="CHEBI:15378"/>
        <dbReference type="ChEBI" id="CHEBI:73682"/>
        <dbReference type="ChEBI" id="CHEBI:74411"/>
        <dbReference type="ChEBI" id="CHEBI:74418"/>
        <dbReference type="ChEBI" id="CHEBI:456215"/>
        <dbReference type="EC" id="2.3.1.234"/>
    </reaction>
</comment>
<feature type="binding site" evidence="7">
    <location>
        <position position="280"/>
    </location>
    <ligand>
        <name>substrate</name>
    </ligand>
</feature>